<keyword evidence="2" id="KW-0472">Membrane</keyword>
<reference evidence="4" key="1">
    <citation type="journal article" date="2019" name="Int. J. Syst. Evol. Microbiol.">
        <title>The Global Catalogue of Microorganisms (GCM) 10K type strain sequencing project: providing services to taxonomists for standard genome sequencing and annotation.</title>
        <authorList>
            <consortium name="The Broad Institute Genomics Platform"/>
            <consortium name="The Broad Institute Genome Sequencing Center for Infectious Disease"/>
            <person name="Wu L."/>
            <person name="Ma J."/>
        </authorList>
    </citation>
    <scope>NUCLEOTIDE SEQUENCE [LARGE SCALE GENOMIC DNA]</scope>
    <source>
        <strain evidence="4">CCUG 62763</strain>
    </source>
</reference>
<dbReference type="RefSeq" id="WP_387991448.1">
    <property type="nucleotide sequence ID" value="NZ_JBHSGR010000020.1"/>
</dbReference>
<organism evidence="3 4">
    <name type="scientific">Geodermatophilus arenarius</name>
    <dbReference type="NCBI Taxonomy" id="1137990"/>
    <lineage>
        <taxon>Bacteria</taxon>
        <taxon>Bacillati</taxon>
        <taxon>Actinomycetota</taxon>
        <taxon>Actinomycetes</taxon>
        <taxon>Geodermatophilales</taxon>
        <taxon>Geodermatophilaceae</taxon>
        <taxon>Geodermatophilus</taxon>
    </lineage>
</organism>
<feature type="transmembrane region" description="Helical" evidence="2">
    <location>
        <begin position="193"/>
        <end position="222"/>
    </location>
</feature>
<feature type="transmembrane region" description="Helical" evidence="2">
    <location>
        <begin position="756"/>
        <end position="778"/>
    </location>
</feature>
<feature type="transmembrane region" description="Helical" evidence="2">
    <location>
        <begin position="121"/>
        <end position="142"/>
    </location>
</feature>
<dbReference type="EMBL" id="JBHSGR010000020">
    <property type="protein sequence ID" value="MFC4695134.1"/>
    <property type="molecule type" value="Genomic_DNA"/>
</dbReference>
<accession>A0ABV9LLU0</accession>
<gene>
    <name evidence="3" type="ORF">ACFO3M_17175</name>
</gene>
<proteinExistence type="predicted"/>
<feature type="transmembrane region" description="Helical" evidence="2">
    <location>
        <begin position="452"/>
        <end position="471"/>
    </location>
</feature>
<keyword evidence="4" id="KW-1185">Reference proteome</keyword>
<feature type="region of interest" description="Disordered" evidence="1">
    <location>
        <begin position="1"/>
        <end position="21"/>
    </location>
</feature>
<evidence type="ECO:0008006" key="5">
    <source>
        <dbReference type="Google" id="ProtNLM"/>
    </source>
</evidence>
<feature type="transmembrane region" description="Helical" evidence="2">
    <location>
        <begin position="371"/>
        <end position="391"/>
    </location>
</feature>
<name>A0ABV9LLU0_9ACTN</name>
<evidence type="ECO:0000256" key="1">
    <source>
        <dbReference type="SAM" id="MobiDB-lite"/>
    </source>
</evidence>
<feature type="transmembrane region" description="Helical" evidence="2">
    <location>
        <begin position="242"/>
        <end position="262"/>
    </location>
</feature>
<evidence type="ECO:0000256" key="2">
    <source>
        <dbReference type="SAM" id="Phobius"/>
    </source>
</evidence>
<keyword evidence="2" id="KW-1133">Transmembrane helix</keyword>
<evidence type="ECO:0000313" key="3">
    <source>
        <dbReference type="EMBL" id="MFC4695134.1"/>
    </source>
</evidence>
<feature type="transmembrane region" description="Helical" evidence="2">
    <location>
        <begin position="342"/>
        <end position="359"/>
    </location>
</feature>
<feature type="transmembrane region" description="Helical" evidence="2">
    <location>
        <begin position="149"/>
        <end position="173"/>
    </location>
</feature>
<comment type="caution">
    <text evidence="3">The sequence shown here is derived from an EMBL/GenBank/DDBJ whole genome shotgun (WGS) entry which is preliminary data.</text>
</comment>
<feature type="transmembrane region" description="Helical" evidence="2">
    <location>
        <begin position="398"/>
        <end position="414"/>
    </location>
</feature>
<feature type="transmembrane region" description="Helical" evidence="2">
    <location>
        <begin position="310"/>
        <end position="330"/>
    </location>
</feature>
<evidence type="ECO:0000313" key="4">
    <source>
        <dbReference type="Proteomes" id="UP001596025"/>
    </source>
</evidence>
<feature type="transmembrane region" description="Helical" evidence="2">
    <location>
        <begin position="420"/>
        <end position="440"/>
    </location>
</feature>
<protein>
    <recommendedName>
        <fullName evidence="5">Membrane protein YfhO</fullName>
    </recommendedName>
</protein>
<keyword evidence="2" id="KW-0812">Transmembrane</keyword>
<dbReference type="Proteomes" id="UP001596025">
    <property type="component" value="Unassembled WGS sequence"/>
</dbReference>
<feature type="transmembrane region" description="Helical" evidence="2">
    <location>
        <begin position="29"/>
        <end position="51"/>
    </location>
</feature>
<sequence length="784" mass="81736">MTATQAHRSETAPIAAPRGPAGRRRARDAALAVGGYLVAQVAFLAALRALVPRFFWLDDQQAQYVPGFGHLGRSPGVRPPLLDPELGSGGNFVADPQYGVLDPTHWLISAAVARLDTLRDAGWLLGAGATLVLGLGLVLLLVALRVRPALAAAAAVGAASTGLFLWVGGSWWPLMWGTAWLPWLWLGLVLRRWPGAVVTALAAWQLTASGYPYVLVPAGALVAGHLLEQRRRRREGRSTAPVLSRLAAGAAGLVAGAPGLLASQEMAEASTRSEPPETVLANVGSLIPNLLDAVLGGSTLTPSVSGAAGGYLWTPPLAATAVLALPALALVDWRRALRGRGVLTGMVLLGAALVLTQMPTDVGQLRYPFRYLAVSGPALAVLAAVALTAAARPTRRRVLAALGLVGAQLGLALVRSPALWAWHLLAAVLAAAAVAALALLLRRRTAAAGGALRAWLPRVAGPVLVALAVAADLAPVGSTTLAQARADEQAELPATGLPFRNMALRPAWGDDVAAFRDRSVATDTALTVYVFGGFDDVGREVQDQGWDWGVLPGNANLVAGLRPGFGYVAVGHDAWTERLCQDLFGQVQSTEECTDGLLERVPGTDLRWIDALSSDQVLLSPYAPDAVEEHFRDGGAWTEAGLAGVYGRFVRDDGLPGRVTWASDGVSVEAAGDDAAGDTAAAFRSGEPGESLRVSTPADGGRLVLRIPAWPGFRAEVDGTAVEVGSVEDTLLTIELPGDLDDARVDLYFDPLADRLLVPAAGAGVLLLALAVAVEVVVRRRRTA</sequence>